<name>A0A2I0J9I7_PUNGR</name>
<proteinExistence type="predicted"/>
<accession>A0A2I0J9I7</accession>
<evidence type="ECO:0000313" key="2">
    <source>
        <dbReference type="Proteomes" id="UP000233551"/>
    </source>
</evidence>
<protein>
    <submittedName>
        <fullName evidence="1">Uncharacterized protein</fullName>
    </submittedName>
</protein>
<dbReference type="AlphaFoldDB" id="A0A2I0J9I7"/>
<evidence type="ECO:0000313" key="1">
    <source>
        <dbReference type="EMBL" id="PKI52560.1"/>
    </source>
</evidence>
<organism evidence="1 2">
    <name type="scientific">Punica granatum</name>
    <name type="common">Pomegranate</name>
    <dbReference type="NCBI Taxonomy" id="22663"/>
    <lineage>
        <taxon>Eukaryota</taxon>
        <taxon>Viridiplantae</taxon>
        <taxon>Streptophyta</taxon>
        <taxon>Embryophyta</taxon>
        <taxon>Tracheophyta</taxon>
        <taxon>Spermatophyta</taxon>
        <taxon>Magnoliopsida</taxon>
        <taxon>eudicotyledons</taxon>
        <taxon>Gunneridae</taxon>
        <taxon>Pentapetalae</taxon>
        <taxon>rosids</taxon>
        <taxon>malvids</taxon>
        <taxon>Myrtales</taxon>
        <taxon>Lythraceae</taxon>
        <taxon>Punica</taxon>
    </lineage>
</organism>
<comment type="caution">
    <text evidence="1">The sequence shown here is derived from an EMBL/GenBank/DDBJ whole genome shotgun (WGS) entry which is preliminary data.</text>
</comment>
<dbReference type="EMBL" id="PGOL01001926">
    <property type="protein sequence ID" value="PKI52560.1"/>
    <property type="molecule type" value="Genomic_DNA"/>
</dbReference>
<gene>
    <name evidence="1" type="ORF">CRG98_027032</name>
</gene>
<sequence length="203" mass="22556">MPFPPSTGTSTGDLEAVSSDYPEFEIAIPELPKPPRPSPSLCFVSFFLKKYLTESDCLCRVEADTRRIRITIDHLWSPLGSLKHRRQLGPAARAARTSELPFQAFPFQSGLSRPFGYPTSHNLPFFSQSGSTRPRSHSVRPNPARISAQFGLAVRSAQQPTRPSLNLKGPVQPIGPIRPNSPAAQFVQNLLYLQNCPRSFQTR</sequence>
<dbReference type="Proteomes" id="UP000233551">
    <property type="component" value="Unassembled WGS sequence"/>
</dbReference>
<reference evidence="1 2" key="1">
    <citation type="submission" date="2017-11" db="EMBL/GenBank/DDBJ databases">
        <title>De-novo sequencing of pomegranate (Punica granatum L.) genome.</title>
        <authorList>
            <person name="Akparov Z."/>
            <person name="Amiraslanov A."/>
            <person name="Hajiyeva S."/>
            <person name="Abbasov M."/>
            <person name="Kaur K."/>
            <person name="Hamwieh A."/>
            <person name="Solovyev V."/>
            <person name="Salamov A."/>
            <person name="Braich B."/>
            <person name="Kosarev P."/>
            <person name="Mahmoud A."/>
            <person name="Hajiyev E."/>
            <person name="Babayeva S."/>
            <person name="Izzatullayeva V."/>
            <person name="Mammadov A."/>
            <person name="Mammadov A."/>
            <person name="Sharifova S."/>
            <person name="Ojaghi J."/>
            <person name="Eynullazada K."/>
            <person name="Bayramov B."/>
            <person name="Abdulazimova A."/>
            <person name="Shahmuradov I."/>
        </authorList>
    </citation>
    <scope>NUCLEOTIDE SEQUENCE [LARGE SCALE GENOMIC DNA]</scope>
    <source>
        <strain evidence="2">cv. AG2017</strain>
        <tissue evidence="1">Leaf</tissue>
    </source>
</reference>
<keyword evidence="2" id="KW-1185">Reference proteome</keyword>